<dbReference type="AlphaFoldDB" id="F3PVR9"/>
<comment type="caution">
    <text evidence="3">The sequence shown here is derived from an EMBL/GenBank/DDBJ whole genome shotgun (WGS) entry which is preliminary data.</text>
</comment>
<reference evidence="3 4" key="1">
    <citation type="submission" date="2011-02" db="EMBL/GenBank/DDBJ databases">
        <authorList>
            <person name="Weinstock G."/>
            <person name="Sodergren E."/>
            <person name="Clifton S."/>
            <person name="Fulton L."/>
            <person name="Fulton B."/>
            <person name="Courtney L."/>
            <person name="Fronick C."/>
            <person name="Harrison M."/>
            <person name="Strong C."/>
            <person name="Farmer C."/>
            <person name="Delahaunty K."/>
            <person name="Markovic C."/>
            <person name="Hall O."/>
            <person name="Minx P."/>
            <person name="Tomlinson C."/>
            <person name="Mitreva M."/>
            <person name="Hou S."/>
            <person name="Chen J."/>
            <person name="Wollam A."/>
            <person name="Pepin K.H."/>
            <person name="Johnson M."/>
            <person name="Bhonagiri V."/>
            <person name="Zhang X."/>
            <person name="Suruliraj S."/>
            <person name="Warren W."/>
            <person name="Chinwalla A."/>
            <person name="Mardis E.R."/>
            <person name="Wilson R.K."/>
        </authorList>
    </citation>
    <scope>NUCLEOTIDE SEQUENCE [LARGE SCALE GENOMIC DNA]</scope>
    <source>
        <strain evidence="3 4">YIT 12057</strain>
    </source>
</reference>
<proteinExistence type="predicted"/>
<keyword evidence="2" id="KW-0732">Signal</keyword>
<feature type="chain" id="PRO_5003301850" description="Carboxypeptidase regulatory-like domain-containing protein" evidence="2">
    <location>
        <begin position="26"/>
        <end position="432"/>
    </location>
</feature>
<dbReference type="HOGENOM" id="CLU_051981_0_0_10"/>
<name>F3PVR9_9BACE</name>
<dbReference type="eggNOG" id="ENOG5033R47">
    <property type="taxonomic scope" value="Bacteria"/>
</dbReference>
<dbReference type="PROSITE" id="PS51257">
    <property type="entry name" value="PROKAR_LIPOPROTEIN"/>
    <property type="match status" value="1"/>
</dbReference>
<keyword evidence="4" id="KW-1185">Reference proteome</keyword>
<evidence type="ECO:0000313" key="3">
    <source>
        <dbReference type="EMBL" id="EGF53433.1"/>
    </source>
</evidence>
<dbReference type="Proteomes" id="UP000003416">
    <property type="component" value="Unassembled WGS sequence"/>
</dbReference>
<accession>F3PVR9</accession>
<evidence type="ECO:0000256" key="2">
    <source>
        <dbReference type="SAM" id="SignalP"/>
    </source>
</evidence>
<feature type="region of interest" description="Disordered" evidence="1">
    <location>
        <begin position="131"/>
        <end position="156"/>
    </location>
</feature>
<evidence type="ECO:0000313" key="4">
    <source>
        <dbReference type="Proteomes" id="UP000003416"/>
    </source>
</evidence>
<dbReference type="Gene3D" id="2.60.40.1120">
    <property type="entry name" value="Carboxypeptidase-like, regulatory domain"/>
    <property type="match status" value="1"/>
</dbReference>
<feature type="signal peptide" evidence="2">
    <location>
        <begin position="1"/>
        <end position="25"/>
    </location>
</feature>
<evidence type="ECO:0000256" key="1">
    <source>
        <dbReference type="SAM" id="MobiDB-lite"/>
    </source>
</evidence>
<dbReference type="STRING" id="763034.HMPREF9446_02847"/>
<dbReference type="InterPro" id="IPR008969">
    <property type="entry name" value="CarboxyPept-like_regulatory"/>
</dbReference>
<gene>
    <name evidence="3" type="ORF">HMPREF9446_02847</name>
</gene>
<dbReference type="SUPFAM" id="SSF49464">
    <property type="entry name" value="Carboxypeptidase regulatory domain-like"/>
    <property type="match status" value="1"/>
</dbReference>
<dbReference type="EMBL" id="AFBN01000082">
    <property type="protein sequence ID" value="EGF53433.1"/>
    <property type="molecule type" value="Genomic_DNA"/>
</dbReference>
<protein>
    <recommendedName>
        <fullName evidence="5">Carboxypeptidase regulatory-like domain-containing protein</fullName>
    </recommendedName>
</protein>
<sequence length="432" mass="46528">MTKFMKKRSLFFGGLLLLTMTFGTTSCTIGGDDKKDEIVVNPLDKTQYYIVGTVSDANGGLDGVEVSVGNDNKTTTKDGGQYSLTVTSSSAQDVSFSKEGMISYTAKAQFASDNNHSQAVLNVTLAKSPDLSKGEEVTATAEGATIEAPHQEDESADPAVIEIPAGGVDEGTKVTAVAYETPVDVNAEAAAFSNIYVETDPADAKAATEYQITVTNPGSDEEYFDESSMEMIKEDAPATKAAGAEVEFDQNGNSYLITMKAGTRLAGSYFLNLKFDKSVSNKTGDYNPVIYNGKTYNSTVQIENAEYSAMQNVKLTVQAKYGWEYTIEPKTALATAGATGLLAETIKEHINKIEGKQTYTRNEEYTASVSGHKVLYFSSRQNVTEKTYTFKVKIGRISKSVVVKLNCYNGHTVNHEEKDLSDHSGGTTGVQS</sequence>
<evidence type="ECO:0008006" key="5">
    <source>
        <dbReference type="Google" id="ProtNLM"/>
    </source>
</evidence>
<organism evidence="3 4">
    <name type="scientific">Bacteroides fluxus YIT 12057</name>
    <dbReference type="NCBI Taxonomy" id="763034"/>
    <lineage>
        <taxon>Bacteria</taxon>
        <taxon>Pseudomonadati</taxon>
        <taxon>Bacteroidota</taxon>
        <taxon>Bacteroidia</taxon>
        <taxon>Bacteroidales</taxon>
        <taxon>Bacteroidaceae</taxon>
        <taxon>Bacteroides</taxon>
    </lineage>
</organism>